<feature type="transmembrane region" description="Helical" evidence="1">
    <location>
        <begin position="6"/>
        <end position="29"/>
    </location>
</feature>
<feature type="transmembrane region" description="Helical" evidence="1">
    <location>
        <begin position="50"/>
        <end position="73"/>
    </location>
</feature>
<reference evidence="3" key="1">
    <citation type="submission" date="2017-01" db="EMBL/GenBank/DDBJ databases">
        <authorList>
            <person name="Varghese N."/>
            <person name="Submissions S."/>
        </authorList>
    </citation>
    <scope>NUCLEOTIDE SEQUENCE [LARGE SCALE GENOMIC DNA]</scope>
    <source>
        <strain evidence="3">DSM 21054</strain>
    </source>
</reference>
<dbReference type="Proteomes" id="UP000186917">
    <property type="component" value="Unassembled WGS sequence"/>
</dbReference>
<dbReference type="STRING" id="477680.SAMN05421788_11672"/>
<dbReference type="RefSeq" id="WP_144264199.1">
    <property type="nucleotide sequence ID" value="NZ_AP017422.1"/>
</dbReference>
<evidence type="ECO:0000256" key="1">
    <source>
        <dbReference type="SAM" id="Phobius"/>
    </source>
</evidence>
<protein>
    <submittedName>
        <fullName evidence="2">Uncharacterized protein</fullName>
    </submittedName>
</protein>
<feature type="transmembrane region" description="Helical" evidence="1">
    <location>
        <begin position="85"/>
        <end position="106"/>
    </location>
</feature>
<sequence length="744" mass="86206">MLYTDACIYFIIGIVTVAYPLLLTAFSRLDDSYKSSIVLSLFRQEKRYSYFNRVLIIALCAGLLHIIIHFIVSSDKGNDFSETCPLVLITGITLLSITILLSIYTIRLVSLMLQYFSIEKLVLHLQNQPDTEEYRHFRALTDILNVVIQRGDETTVETLLRYYHSQFLGKRQPASNRPLIYPKAFYIMLYNLVRDLTPNDIPKLRRLAYAATNGTWLLGEMQHTEISTQTYSCLWNLKRVLVANKRDDLLMNYWEMSHQYMTYVLRDTGFRPIVNIPDDPEAIPQVNSRQKDKHDFLYFHLALGSLLLYEQNYSCLNRVLRFTNSEPPAYDLLPGNIGTLLSLYRETVDDFIGDTSPIEFRFPFPRTEGLQSSEIIKKQIIQYLALLLIRFYTIPSPYYGFSYTSMPQPPNDLPSLKWYEENLPYFISAVTRLLADATLLSHFQLEHITPDFCQEENLRYPTDLLEDYRTTITQVINNREIEQALSPAKVEQYKITSLQKLSPVFQAIQLFHNTLPIAESNPPIELGGIRQLMDKSAFCENQGITHLNYDSITAEMAATRLAREFSLNLHAHVGRRYLIRQNDLRSALERLNPSTHYHIFLLGLSRQYLNNIVNFPHVTITEIPAVAYDSLVFHWSILIIPQTAMPWITHPELEQNILDELSLTNYDDTYNIYGAVVNLHENPNIRDMFVPENGQDLERSVGLFLSFRFLLSWPARANIWRLDVYDQYGPQAIPNDVNDIVALP</sequence>
<keyword evidence="1" id="KW-0812">Transmembrane</keyword>
<evidence type="ECO:0000313" key="3">
    <source>
        <dbReference type="Proteomes" id="UP000186917"/>
    </source>
</evidence>
<name>A0A173MH17_9BACT</name>
<dbReference type="AlphaFoldDB" id="A0A173MH17"/>
<gene>
    <name evidence="2" type="ORF">SAMN05421788_11672</name>
</gene>
<organism evidence="2 3">
    <name type="scientific">Filimonas lacunae</name>
    <dbReference type="NCBI Taxonomy" id="477680"/>
    <lineage>
        <taxon>Bacteria</taxon>
        <taxon>Pseudomonadati</taxon>
        <taxon>Bacteroidota</taxon>
        <taxon>Chitinophagia</taxon>
        <taxon>Chitinophagales</taxon>
        <taxon>Chitinophagaceae</taxon>
        <taxon>Filimonas</taxon>
    </lineage>
</organism>
<dbReference type="KEGG" id="fln:FLA_2741"/>
<proteinExistence type="predicted"/>
<keyword evidence="1" id="KW-0472">Membrane</keyword>
<dbReference type="EMBL" id="FTOR01000016">
    <property type="protein sequence ID" value="SIT34463.1"/>
    <property type="molecule type" value="Genomic_DNA"/>
</dbReference>
<evidence type="ECO:0000313" key="2">
    <source>
        <dbReference type="EMBL" id="SIT34463.1"/>
    </source>
</evidence>
<keyword evidence="3" id="KW-1185">Reference proteome</keyword>
<dbReference type="OrthoDB" id="977357at2"/>
<accession>A0A173MH17</accession>
<keyword evidence="1" id="KW-1133">Transmembrane helix</keyword>